<keyword evidence="1" id="KW-0812">Transmembrane</keyword>
<evidence type="ECO:0000313" key="3">
    <source>
        <dbReference type="Proteomes" id="UP000032431"/>
    </source>
</evidence>
<accession>A0A078KUV8</accession>
<sequence length="115" mass="11416">MEAVLSLPMNAIALDNEEMEYVNGGANIQFTITKSVLNAAVGVGATAAATAALAAAGITGGVAAAIVPGLAGIIGACVANKFFPSSVTFNYPCNGSVYILLFAISGFDGKITLGM</sequence>
<organism evidence="2 3">
    <name type="scientific">[Clostridium] cellulosi</name>
    <dbReference type="NCBI Taxonomy" id="29343"/>
    <lineage>
        <taxon>Bacteria</taxon>
        <taxon>Bacillati</taxon>
        <taxon>Bacillota</taxon>
        <taxon>Clostridia</taxon>
        <taxon>Eubacteriales</taxon>
        <taxon>Oscillospiraceae</taxon>
        <taxon>Oscillospiraceae incertae sedis</taxon>
    </lineage>
</organism>
<evidence type="ECO:0000256" key="1">
    <source>
        <dbReference type="SAM" id="Phobius"/>
    </source>
</evidence>
<evidence type="ECO:0000313" key="2">
    <source>
        <dbReference type="EMBL" id="CDZ24864.1"/>
    </source>
</evidence>
<dbReference type="KEGG" id="ccel:CCDG5_1765"/>
<gene>
    <name evidence="2" type="ORF">CCDG5_1765</name>
</gene>
<name>A0A078KUV8_9FIRM</name>
<dbReference type="STRING" id="29343.CCDG5_1765"/>
<feature type="transmembrane region" description="Helical" evidence="1">
    <location>
        <begin position="62"/>
        <end position="83"/>
    </location>
</feature>
<reference evidence="3" key="1">
    <citation type="submission" date="2014-07" db="EMBL/GenBank/DDBJ databases">
        <authorList>
            <person name="Wibberg D."/>
        </authorList>
    </citation>
    <scope>NUCLEOTIDE SEQUENCE [LARGE SCALE GENOMIC DNA]</scope>
    <source>
        <strain evidence="3">DG5</strain>
    </source>
</reference>
<protein>
    <submittedName>
        <fullName evidence="2">Putative membrane protein</fullName>
    </submittedName>
</protein>
<dbReference type="OrthoDB" id="1920287at2"/>
<dbReference type="PATRIC" id="fig|29343.3.peg.1855"/>
<dbReference type="HOGENOM" id="CLU_2104719_0_0_9"/>
<proteinExistence type="predicted"/>
<dbReference type="Proteomes" id="UP000032431">
    <property type="component" value="Chromosome I"/>
</dbReference>
<dbReference type="EMBL" id="LM995447">
    <property type="protein sequence ID" value="CDZ24864.1"/>
    <property type="molecule type" value="Genomic_DNA"/>
</dbReference>
<keyword evidence="1" id="KW-0472">Membrane</keyword>
<dbReference type="AlphaFoldDB" id="A0A078KUV8"/>
<keyword evidence="3" id="KW-1185">Reference proteome</keyword>
<keyword evidence="1" id="KW-1133">Transmembrane helix</keyword>